<gene>
    <name evidence="1" type="ORF">SDC9_148757</name>
</gene>
<dbReference type="EMBL" id="VSSQ01047543">
    <property type="protein sequence ID" value="MPN01548.1"/>
    <property type="molecule type" value="Genomic_DNA"/>
</dbReference>
<accession>A0A645EHQ9</accession>
<proteinExistence type="predicted"/>
<reference evidence="1" key="1">
    <citation type="submission" date="2019-08" db="EMBL/GenBank/DDBJ databases">
        <authorList>
            <person name="Kucharzyk K."/>
            <person name="Murdoch R.W."/>
            <person name="Higgins S."/>
            <person name="Loffler F."/>
        </authorList>
    </citation>
    <scope>NUCLEOTIDE SEQUENCE</scope>
</reference>
<sequence>MELTKAQIYEFVETFNASDSWQPLSAESVPNFGIIVNFKSGTQLRVNEIASNISVRIGRTILGQYVEYELQSPDMCAFIIRLVTEMCGAE</sequence>
<dbReference type="AlphaFoldDB" id="A0A645EHQ9"/>
<organism evidence="1">
    <name type="scientific">bioreactor metagenome</name>
    <dbReference type="NCBI Taxonomy" id="1076179"/>
    <lineage>
        <taxon>unclassified sequences</taxon>
        <taxon>metagenomes</taxon>
        <taxon>ecological metagenomes</taxon>
    </lineage>
</organism>
<name>A0A645EHQ9_9ZZZZ</name>
<comment type="caution">
    <text evidence="1">The sequence shown here is derived from an EMBL/GenBank/DDBJ whole genome shotgun (WGS) entry which is preliminary data.</text>
</comment>
<protein>
    <submittedName>
        <fullName evidence="1">Uncharacterized protein</fullName>
    </submittedName>
</protein>
<evidence type="ECO:0000313" key="1">
    <source>
        <dbReference type="EMBL" id="MPN01548.1"/>
    </source>
</evidence>